<dbReference type="NCBIfam" id="TIGR01634">
    <property type="entry name" value="tail_P2_I"/>
    <property type="match status" value="1"/>
</dbReference>
<evidence type="ECO:0000313" key="2">
    <source>
        <dbReference type="Proteomes" id="UP000531216"/>
    </source>
</evidence>
<dbReference type="Pfam" id="PF09684">
    <property type="entry name" value="Tail_P2_I"/>
    <property type="match status" value="1"/>
</dbReference>
<proteinExistence type="predicted"/>
<name>A0A7W6FWH7_9HYPH</name>
<organism evidence="1 2">
    <name type="scientific">Aureimonas phyllosphaerae</name>
    <dbReference type="NCBI Taxonomy" id="1166078"/>
    <lineage>
        <taxon>Bacteria</taxon>
        <taxon>Pseudomonadati</taxon>
        <taxon>Pseudomonadota</taxon>
        <taxon>Alphaproteobacteria</taxon>
        <taxon>Hyphomicrobiales</taxon>
        <taxon>Aurantimonadaceae</taxon>
        <taxon>Aureimonas</taxon>
    </lineage>
</organism>
<keyword evidence="2" id="KW-1185">Reference proteome</keyword>
<dbReference type="EMBL" id="JACIDO010000013">
    <property type="protein sequence ID" value="MBB3937935.1"/>
    <property type="molecule type" value="Genomic_DNA"/>
</dbReference>
<gene>
    <name evidence="1" type="ORF">GGR05_004104</name>
</gene>
<dbReference type="AlphaFoldDB" id="A0A7W6FWH7"/>
<evidence type="ECO:0000313" key="1">
    <source>
        <dbReference type="EMBL" id="MBB3937935.1"/>
    </source>
</evidence>
<comment type="caution">
    <text evidence="1">The sequence shown here is derived from an EMBL/GenBank/DDBJ whole genome shotgun (WGS) entry which is preliminary data.</text>
</comment>
<protein>
    <submittedName>
        <fullName evidence="1">P2-related tail formation protein</fullName>
    </submittedName>
</protein>
<dbReference type="OrthoDB" id="90759at2"/>
<sequence>MTAVDTVIYDEAGPFERSLAAAFIDTLPVPLREILDPTLTPAAFLPFLAARESVDLWFDDWSEARKRLMVADAGNGIAALKGTHEGVVRYLAYVDAEVIDTVSYPARFVLGRSALGVTPLQHPPFKARYLVKVTLRAPTNAFVLGRGALGRAALRAVDLEPILRAKRALQVAKGKHSEYLVSFAWRRPATFGDELPFDGAATFAATVERPHL</sequence>
<dbReference type="RefSeq" id="WP_090966154.1">
    <property type="nucleotide sequence ID" value="NZ_FOOA01000025.1"/>
</dbReference>
<accession>A0A7W6FWH7</accession>
<dbReference type="InterPro" id="IPR006521">
    <property type="entry name" value="Tail_protein_I"/>
</dbReference>
<reference evidence="1 2" key="1">
    <citation type="submission" date="2020-08" db="EMBL/GenBank/DDBJ databases">
        <title>Genomic Encyclopedia of Type Strains, Phase IV (KMG-IV): sequencing the most valuable type-strain genomes for metagenomic binning, comparative biology and taxonomic classification.</title>
        <authorList>
            <person name="Goeker M."/>
        </authorList>
    </citation>
    <scope>NUCLEOTIDE SEQUENCE [LARGE SCALE GENOMIC DNA]</scope>
    <source>
        <strain evidence="1 2">DSM 25024</strain>
    </source>
</reference>
<dbReference type="Proteomes" id="UP000531216">
    <property type="component" value="Unassembled WGS sequence"/>
</dbReference>